<gene>
    <name evidence="16" type="ORF">ABMA28_015148</name>
</gene>
<evidence type="ECO:0008006" key="18">
    <source>
        <dbReference type="Google" id="ProtNLM"/>
    </source>
</evidence>
<dbReference type="GO" id="GO:0005886">
    <property type="term" value="C:plasma membrane"/>
    <property type="evidence" value="ECO:0007669"/>
    <property type="project" value="UniProtKB-SubCell"/>
</dbReference>
<dbReference type="InterPro" id="IPR042089">
    <property type="entry name" value="Peptidase_M13_dom_2"/>
</dbReference>
<dbReference type="SUPFAM" id="SSF55486">
    <property type="entry name" value="Metalloproteases ('zincins'), catalytic domain"/>
    <property type="match status" value="2"/>
</dbReference>
<dbReference type="FunFam" id="3.40.390.10:FF:000076">
    <property type="entry name" value="membrane metallo-endopeptidase-like 1"/>
    <property type="match status" value="1"/>
</dbReference>
<evidence type="ECO:0000259" key="14">
    <source>
        <dbReference type="Pfam" id="PF01431"/>
    </source>
</evidence>
<evidence type="ECO:0000256" key="11">
    <source>
        <dbReference type="ARBA" id="ARBA00023180"/>
    </source>
</evidence>
<dbReference type="PRINTS" id="PR00786">
    <property type="entry name" value="NEPRILYSIN"/>
</dbReference>
<evidence type="ECO:0000256" key="7">
    <source>
        <dbReference type="ARBA" id="ARBA00022833"/>
    </source>
</evidence>
<sequence length="1097" mass="127418">MTRVETRCPSQGIIKPKHANLYRFLSVIVIATLAVATYFVVKRPTDSLGDPSDQYVVKEIPRVYTKLEGVDPEEREVFQGFRTSFLPHEEIVLARTHSKAKREVYEGNVTSDIVIWGSSDNQHATPTRVKRRSHFTFTSQDYDHEIPSHNNEDGSNEDVSENTESENESEDEEYNTSESVVYGDDDDNENIDSVIHPEMHVDRGPFDDVVEQIRGQPELEEEEMVSSAHVYKPTKSYTGIHAFWKGQGDRETIRSTQANIMKQYMDAEADPCHDFYQYACGNWPALNPIPADKAGYDTFEMLRENLDTVLKELLEFKPNEKVKSVYPGPRLDVEDNFLKHIFPNQPQSELENLYVDVIEADSREILNKTAIEENRYDISAKGDKSEIVSRIRRFLDKKSKQIMKPVSEIKYKMHKYLHRNKKQRDVTRDDKKNMAMSVNSRNIRKRSANKNIPNFNTRKLLALTRKQKNKPAKLKRDTIITEVRIHETGKKKSDPANGDATLKARFLFKSCMNYEILQKRGHRPLLDLLELLGGWPILDRKWNSSNFDWLELMAKLRLYNNDILISEWVGPDIKNSDEFVIQFDQTSLGLPTRDYFLQEANKVYLDAYKSYLIKIALLLGGDQSYVHKSADQLIAFEMKLAKITSAPEDRRNVSELYKRMPLHKLEELVPEVRWRRYLCIVMNRTVDPNETVVLFALSYVRHLVQLIQHTDPSTLSNYLLWRFVRHRVNNLDDRFQSAKQQFYFTLFGREQAPPRWKNCISQVNSNMGMALGSMFVRNYFDEMSKNDTLTMTREIQQSFRELLHLTDWIDDKTKKLAAFKVDAMMLRIGYPDFILNKKELDDRYKEVKIHPDKYFENILNILQHLTKMEQSRIGQPVNKTLWNTAPAVVNAYYSRNKNQIMFPAGILQPPFYHRHFPRSLNYGGIGVVIGHEITHGFDDKGRLFDCDGNLHRWWSDSAIEAFHRRAQCLIDQYGQYVVPEVNMKLDGVNTQGENIADNGGVKQAFRAYLHWLQKHGAEGETLPGLNHTHTQLFFLNFAQVWCGAMRPEAMRNKLKTAVHSPGRFRVIGTLSNSHDFAREFMCPPGSPMNPTHKCTVW</sequence>
<feature type="compositionally biased region" description="Basic and acidic residues" evidence="12">
    <location>
        <begin position="141"/>
        <end position="152"/>
    </location>
</feature>
<keyword evidence="6" id="KW-0378">Hydrolase</keyword>
<keyword evidence="11" id="KW-0325">Glycoprotein</keyword>
<dbReference type="InterPro" id="IPR000718">
    <property type="entry name" value="Peptidase_M13"/>
</dbReference>
<dbReference type="InterPro" id="IPR024079">
    <property type="entry name" value="MetalloPept_cat_dom_sf"/>
</dbReference>
<protein>
    <recommendedName>
        <fullName evidence="18">Neprilysin-4-like</fullName>
    </recommendedName>
</protein>
<evidence type="ECO:0000313" key="16">
    <source>
        <dbReference type="EMBL" id="KAL0841468.1"/>
    </source>
</evidence>
<evidence type="ECO:0000256" key="3">
    <source>
        <dbReference type="ARBA" id="ARBA00007357"/>
    </source>
</evidence>
<keyword evidence="13" id="KW-0812">Transmembrane</keyword>
<evidence type="ECO:0000256" key="5">
    <source>
        <dbReference type="ARBA" id="ARBA00022723"/>
    </source>
</evidence>
<dbReference type="GO" id="GO:0046872">
    <property type="term" value="F:metal ion binding"/>
    <property type="evidence" value="ECO:0007669"/>
    <property type="project" value="UniProtKB-KW"/>
</dbReference>
<evidence type="ECO:0000256" key="6">
    <source>
        <dbReference type="ARBA" id="ARBA00022801"/>
    </source>
</evidence>
<comment type="caution">
    <text evidence="16">The sequence shown here is derived from an EMBL/GenBank/DDBJ whole genome shotgun (WGS) entry which is preliminary data.</text>
</comment>
<comment type="cofactor">
    <cofactor evidence="1">
        <name>Zn(2+)</name>
        <dbReference type="ChEBI" id="CHEBI:29105"/>
    </cofactor>
</comment>
<feature type="domain" description="Peptidase M13 C-terminal" evidence="14">
    <location>
        <begin position="890"/>
        <end position="1096"/>
    </location>
</feature>
<dbReference type="Gene3D" id="1.10.1380.10">
    <property type="entry name" value="Neutral endopeptidase , domain2"/>
    <property type="match status" value="1"/>
</dbReference>
<evidence type="ECO:0000259" key="15">
    <source>
        <dbReference type="Pfam" id="PF05649"/>
    </source>
</evidence>
<evidence type="ECO:0000313" key="17">
    <source>
        <dbReference type="Proteomes" id="UP001549921"/>
    </source>
</evidence>
<keyword evidence="13" id="KW-0472">Membrane</keyword>
<dbReference type="AlphaFoldDB" id="A0ABD0TEG8"/>
<dbReference type="PANTHER" id="PTHR11733">
    <property type="entry name" value="ZINC METALLOPROTEASE FAMILY M13 NEPRILYSIN-RELATED"/>
    <property type="match status" value="1"/>
</dbReference>
<evidence type="ECO:0000256" key="12">
    <source>
        <dbReference type="SAM" id="MobiDB-lite"/>
    </source>
</evidence>
<evidence type="ECO:0000256" key="4">
    <source>
        <dbReference type="ARBA" id="ARBA00022670"/>
    </source>
</evidence>
<keyword evidence="13" id="KW-1133">Transmembrane helix</keyword>
<keyword evidence="9" id="KW-0482">Metalloprotease</keyword>
<comment type="subcellular location">
    <subcellularLocation>
        <location evidence="2">Cell membrane</location>
        <topology evidence="2">Single-pass type II membrane protein</topology>
    </subcellularLocation>
</comment>
<keyword evidence="8" id="KW-0735">Signal-anchor</keyword>
<evidence type="ECO:0000256" key="10">
    <source>
        <dbReference type="ARBA" id="ARBA00023157"/>
    </source>
</evidence>
<evidence type="ECO:0000256" key="8">
    <source>
        <dbReference type="ARBA" id="ARBA00022968"/>
    </source>
</evidence>
<keyword evidence="4" id="KW-0645">Protease</keyword>
<organism evidence="16 17">
    <name type="scientific">Loxostege sticticalis</name>
    <name type="common">Beet webworm moth</name>
    <dbReference type="NCBI Taxonomy" id="481309"/>
    <lineage>
        <taxon>Eukaryota</taxon>
        <taxon>Metazoa</taxon>
        <taxon>Ecdysozoa</taxon>
        <taxon>Arthropoda</taxon>
        <taxon>Hexapoda</taxon>
        <taxon>Insecta</taxon>
        <taxon>Pterygota</taxon>
        <taxon>Neoptera</taxon>
        <taxon>Endopterygota</taxon>
        <taxon>Lepidoptera</taxon>
        <taxon>Glossata</taxon>
        <taxon>Ditrysia</taxon>
        <taxon>Pyraloidea</taxon>
        <taxon>Crambidae</taxon>
        <taxon>Pyraustinae</taxon>
        <taxon>Loxostege</taxon>
    </lineage>
</organism>
<dbReference type="InterPro" id="IPR008753">
    <property type="entry name" value="Peptidase_M13_N"/>
</dbReference>
<evidence type="ECO:0000256" key="1">
    <source>
        <dbReference type="ARBA" id="ARBA00001947"/>
    </source>
</evidence>
<dbReference type="PROSITE" id="PS51885">
    <property type="entry name" value="NEPRILYSIN"/>
    <property type="match status" value="1"/>
</dbReference>
<keyword evidence="5" id="KW-0479">Metal-binding</keyword>
<feature type="transmembrane region" description="Helical" evidence="13">
    <location>
        <begin position="21"/>
        <end position="41"/>
    </location>
</feature>
<dbReference type="GO" id="GO:0008237">
    <property type="term" value="F:metallopeptidase activity"/>
    <property type="evidence" value="ECO:0007669"/>
    <property type="project" value="UniProtKB-KW"/>
</dbReference>
<dbReference type="CDD" id="cd08662">
    <property type="entry name" value="M13"/>
    <property type="match status" value="1"/>
</dbReference>
<proteinExistence type="inferred from homology"/>
<comment type="similarity">
    <text evidence="3">Belongs to the peptidase M13 family.</text>
</comment>
<feature type="domain" description="Peptidase M13 N-terminal" evidence="15">
    <location>
        <begin position="487"/>
        <end position="831"/>
    </location>
</feature>
<feature type="domain" description="Peptidase M13 N-terminal" evidence="15">
    <location>
        <begin position="271"/>
        <end position="321"/>
    </location>
</feature>
<feature type="region of interest" description="Disordered" evidence="12">
    <location>
        <begin position="139"/>
        <end position="192"/>
    </location>
</feature>
<name>A0ABD0TEG8_LOXSC</name>
<dbReference type="Pfam" id="PF01431">
    <property type="entry name" value="Peptidase_M13"/>
    <property type="match status" value="1"/>
</dbReference>
<evidence type="ECO:0000256" key="13">
    <source>
        <dbReference type="SAM" id="Phobius"/>
    </source>
</evidence>
<dbReference type="EMBL" id="JBEDNZ010000006">
    <property type="protein sequence ID" value="KAL0841468.1"/>
    <property type="molecule type" value="Genomic_DNA"/>
</dbReference>
<dbReference type="GO" id="GO:0006508">
    <property type="term" value="P:proteolysis"/>
    <property type="evidence" value="ECO:0007669"/>
    <property type="project" value="UniProtKB-KW"/>
</dbReference>
<evidence type="ECO:0000256" key="2">
    <source>
        <dbReference type="ARBA" id="ARBA00004401"/>
    </source>
</evidence>
<accession>A0ABD0TEG8</accession>
<dbReference type="Gene3D" id="3.40.390.10">
    <property type="entry name" value="Collagenase (Catalytic Domain)"/>
    <property type="match status" value="2"/>
</dbReference>
<dbReference type="PANTHER" id="PTHR11733:SF238">
    <property type="entry name" value="FI07649P-RELATED"/>
    <property type="match status" value="1"/>
</dbReference>
<feature type="compositionally biased region" description="Acidic residues" evidence="12">
    <location>
        <begin position="154"/>
        <end position="175"/>
    </location>
</feature>
<keyword evidence="10" id="KW-1015">Disulfide bond</keyword>
<dbReference type="InterPro" id="IPR018497">
    <property type="entry name" value="Peptidase_M13_C"/>
</dbReference>
<dbReference type="Proteomes" id="UP001549921">
    <property type="component" value="Unassembled WGS sequence"/>
</dbReference>
<reference evidence="16 17" key="1">
    <citation type="submission" date="2024-06" db="EMBL/GenBank/DDBJ databases">
        <title>A chromosome-level genome assembly of beet webworm, Loxostege sticticalis.</title>
        <authorList>
            <person name="Zhang Y."/>
        </authorList>
    </citation>
    <scope>NUCLEOTIDE SEQUENCE [LARGE SCALE GENOMIC DNA]</scope>
    <source>
        <strain evidence="16">AQ028</strain>
        <tissue evidence="16">Male pupae</tissue>
    </source>
</reference>
<keyword evidence="7" id="KW-0862">Zinc</keyword>
<dbReference type="Pfam" id="PF05649">
    <property type="entry name" value="Peptidase_M13_N"/>
    <property type="match status" value="2"/>
</dbReference>
<evidence type="ECO:0000256" key="9">
    <source>
        <dbReference type="ARBA" id="ARBA00023049"/>
    </source>
</evidence>